<gene>
    <name evidence="1" type="ORF">AAH991_39415</name>
</gene>
<name>A0ABV0B137_9ACTN</name>
<comment type="caution">
    <text evidence="1">The sequence shown here is derived from an EMBL/GenBank/DDBJ whole genome shotgun (WGS) entry which is preliminary data.</text>
</comment>
<evidence type="ECO:0000313" key="2">
    <source>
        <dbReference type="Proteomes" id="UP001447516"/>
    </source>
</evidence>
<dbReference type="Gene3D" id="3.50.30.50">
    <property type="entry name" value="Putative cyclase"/>
    <property type="match status" value="1"/>
</dbReference>
<protein>
    <submittedName>
        <fullName evidence="1">Uncharacterized protein</fullName>
    </submittedName>
</protein>
<sequence>MARLVSYASQTVALPEGSPAGDGVYEFSAAPLPVTGAAGSPVNPLAIK</sequence>
<evidence type="ECO:0000313" key="1">
    <source>
        <dbReference type="EMBL" id="MEN3541237.1"/>
    </source>
</evidence>
<proteinExistence type="predicted"/>
<dbReference type="RefSeq" id="WP_346231065.1">
    <property type="nucleotide sequence ID" value="NZ_JBDJAW010000087.1"/>
</dbReference>
<dbReference type="InterPro" id="IPR037175">
    <property type="entry name" value="KFase_sf"/>
</dbReference>
<reference evidence="1 2" key="1">
    <citation type="submission" date="2024-05" db="EMBL/GenBank/DDBJ databases">
        <title>Microbispora sp.ZYX-F-249.</title>
        <authorList>
            <person name="Xie H."/>
        </authorList>
    </citation>
    <scope>NUCLEOTIDE SEQUENCE [LARGE SCALE GENOMIC DNA]</scope>
    <source>
        <strain evidence="1 2">ZYX-F-249</strain>
    </source>
</reference>
<accession>A0ABV0B137</accession>
<organism evidence="1 2">
    <name type="scientific">Microbispora maris</name>
    <dbReference type="NCBI Taxonomy" id="3144104"/>
    <lineage>
        <taxon>Bacteria</taxon>
        <taxon>Bacillati</taxon>
        <taxon>Actinomycetota</taxon>
        <taxon>Actinomycetes</taxon>
        <taxon>Streptosporangiales</taxon>
        <taxon>Streptosporangiaceae</taxon>
        <taxon>Microbispora</taxon>
    </lineage>
</organism>
<dbReference type="Proteomes" id="UP001447516">
    <property type="component" value="Unassembled WGS sequence"/>
</dbReference>
<dbReference type="EMBL" id="JBDJAW010000087">
    <property type="protein sequence ID" value="MEN3541237.1"/>
    <property type="molecule type" value="Genomic_DNA"/>
</dbReference>
<keyword evidence="2" id="KW-1185">Reference proteome</keyword>